<keyword evidence="1" id="KW-0949">S-adenosyl-L-methionine</keyword>
<dbReference type="KEGG" id="manq:L1994_00635"/>
<dbReference type="AlphaFoldDB" id="A0AAF0FUW5"/>
<dbReference type="InterPro" id="IPR007197">
    <property type="entry name" value="rSAM"/>
</dbReference>
<dbReference type="Proteomes" id="UP001218895">
    <property type="component" value="Chromosome"/>
</dbReference>
<keyword evidence="2" id="KW-0479">Metal-binding</keyword>
<sequence>MSDSKNNKSYRQIFDGVIEATIKNAQKIASKNPGLILTGAKIAYHQKRAAGIRAEYEKKGVVVPGVIMFSLQSRCNLTCKGCNINECDSFQKRSDMTDDEIISTISQAKKIGVSAVLFSGGEPLLKLPLILQLAKMNPEILFLVFTNGLLIDEKAAKIIGKCKNIVPMLCLEDFPDKSNVFCGTEEYKKLIDTCHSISKRGMFFGSSLTVTAENINSITDENFIRDMVSGGVLAFVFVEYAQIDDKTKNLSLTKDQKSLLGEKIRKYSEMFPAVFISFPGDEENFGMCLAAGGGFLHVSPDGSLEACPAAPFSDTNLKEVSLTEALGSELLRKIRENNGILTDSGGGCVLFQKEEF</sequence>
<feature type="domain" description="Radical SAM core" evidence="5">
    <location>
        <begin position="61"/>
        <end position="272"/>
    </location>
</feature>
<evidence type="ECO:0000259" key="5">
    <source>
        <dbReference type="PROSITE" id="PS51918"/>
    </source>
</evidence>
<evidence type="ECO:0000256" key="1">
    <source>
        <dbReference type="ARBA" id="ARBA00022691"/>
    </source>
</evidence>
<dbReference type="GO" id="GO:0051536">
    <property type="term" value="F:iron-sulfur cluster binding"/>
    <property type="evidence" value="ECO:0007669"/>
    <property type="project" value="UniProtKB-KW"/>
</dbReference>
<dbReference type="SFLD" id="SFLDS00029">
    <property type="entry name" value="Radical_SAM"/>
    <property type="match status" value="1"/>
</dbReference>
<dbReference type="PANTHER" id="PTHR43524:SF1">
    <property type="entry name" value="RADICAL SAM SUPERFAMILY PROTEIN"/>
    <property type="match status" value="1"/>
</dbReference>
<dbReference type="SFLD" id="SFLDG01067">
    <property type="entry name" value="SPASM/twitch_domain_containing"/>
    <property type="match status" value="1"/>
</dbReference>
<keyword evidence="7" id="KW-1185">Reference proteome</keyword>
<dbReference type="CDD" id="cd01335">
    <property type="entry name" value="Radical_SAM"/>
    <property type="match status" value="1"/>
</dbReference>
<evidence type="ECO:0000256" key="4">
    <source>
        <dbReference type="ARBA" id="ARBA00023014"/>
    </source>
</evidence>
<keyword evidence="3" id="KW-0408">Iron</keyword>
<dbReference type="GO" id="GO:0046872">
    <property type="term" value="F:metal ion binding"/>
    <property type="evidence" value="ECO:0007669"/>
    <property type="project" value="UniProtKB-KW"/>
</dbReference>
<dbReference type="PROSITE" id="PS51918">
    <property type="entry name" value="RADICAL_SAM"/>
    <property type="match status" value="1"/>
</dbReference>
<accession>A0AAF0FUW5</accession>
<dbReference type="Pfam" id="PF04055">
    <property type="entry name" value="Radical_SAM"/>
    <property type="match status" value="1"/>
</dbReference>
<protein>
    <submittedName>
        <fullName evidence="6">Radical SAM protein</fullName>
    </submittedName>
</protein>
<evidence type="ECO:0000313" key="6">
    <source>
        <dbReference type="EMBL" id="WFN36938.1"/>
    </source>
</evidence>
<evidence type="ECO:0000256" key="2">
    <source>
        <dbReference type="ARBA" id="ARBA00022723"/>
    </source>
</evidence>
<dbReference type="InterPro" id="IPR013785">
    <property type="entry name" value="Aldolase_TIM"/>
</dbReference>
<evidence type="ECO:0000313" key="7">
    <source>
        <dbReference type="Proteomes" id="UP001218895"/>
    </source>
</evidence>
<dbReference type="InterPro" id="IPR058240">
    <property type="entry name" value="rSAM_sf"/>
</dbReference>
<keyword evidence="4" id="KW-0411">Iron-sulfur</keyword>
<organism evidence="6 7">
    <name type="scientific">Methanomicrobium antiquum</name>
    <dbReference type="NCBI Taxonomy" id="487686"/>
    <lineage>
        <taxon>Archaea</taxon>
        <taxon>Methanobacteriati</taxon>
        <taxon>Methanobacteriota</taxon>
        <taxon>Stenosarchaea group</taxon>
        <taxon>Methanomicrobia</taxon>
        <taxon>Methanomicrobiales</taxon>
        <taxon>Methanomicrobiaceae</taxon>
        <taxon>Methanomicrobium</taxon>
    </lineage>
</organism>
<name>A0AAF0FUW5_9EURY</name>
<dbReference type="RefSeq" id="WP_278099775.1">
    <property type="nucleotide sequence ID" value="NZ_CP091092.1"/>
</dbReference>
<dbReference type="Gene3D" id="3.20.20.70">
    <property type="entry name" value="Aldolase class I"/>
    <property type="match status" value="1"/>
</dbReference>
<dbReference type="PANTHER" id="PTHR43524">
    <property type="entry name" value="RADICAL SAM SUPERFAMILY PROTEIN"/>
    <property type="match status" value="1"/>
</dbReference>
<dbReference type="GeneID" id="79948857"/>
<gene>
    <name evidence="6" type="ORF">L1994_00635</name>
</gene>
<dbReference type="GO" id="GO:0003824">
    <property type="term" value="F:catalytic activity"/>
    <property type="evidence" value="ECO:0007669"/>
    <property type="project" value="InterPro"/>
</dbReference>
<dbReference type="EMBL" id="CP091092">
    <property type="protein sequence ID" value="WFN36938.1"/>
    <property type="molecule type" value="Genomic_DNA"/>
</dbReference>
<reference evidence="6" key="1">
    <citation type="submission" date="2022-01" db="EMBL/GenBank/DDBJ databases">
        <title>Complete genome of Methanomicrobium antiquum DSM 21220.</title>
        <authorList>
            <person name="Chen S.-C."/>
            <person name="You Y.-T."/>
            <person name="Zhou Y.-Z."/>
            <person name="Lai M.-C."/>
        </authorList>
    </citation>
    <scope>NUCLEOTIDE SEQUENCE</scope>
    <source>
        <strain evidence="6">DSM 21220</strain>
    </source>
</reference>
<proteinExistence type="predicted"/>
<evidence type="ECO:0000256" key="3">
    <source>
        <dbReference type="ARBA" id="ARBA00023004"/>
    </source>
</evidence>
<dbReference type="SUPFAM" id="SSF102114">
    <property type="entry name" value="Radical SAM enzymes"/>
    <property type="match status" value="1"/>
</dbReference>